<dbReference type="Proteomes" id="UP000321230">
    <property type="component" value="Unassembled WGS sequence"/>
</dbReference>
<organism evidence="7 8">
    <name type="scientific">Gluconobacter wancherniae NBRC 103581</name>
    <dbReference type="NCBI Taxonomy" id="656744"/>
    <lineage>
        <taxon>Bacteria</taxon>
        <taxon>Pseudomonadati</taxon>
        <taxon>Pseudomonadota</taxon>
        <taxon>Alphaproteobacteria</taxon>
        <taxon>Acetobacterales</taxon>
        <taxon>Acetobacteraceae</taxon>
        <taxon>Gluconobacter</taxon>
    </lineage>
</organism>
<keyword evidence="8" id="KW-1185">Reference proteome</keyword>
<evidence type="ECO:0000256" key="4">
    <source>
        <dbReference type="SAM" id="MobiDB-lite"/>
    </source>
</evidence>
<dbReference type="SUPFAM" id="SSF75420">
    <property type="entry name" value="YhbC-like, N-terminal domain"/>
    <property type="match status" value="1"/>
</dbReference>
<evidence type="ECO:0000256" key="2">
    <source>
        <dbReference type="ARBA" id="ARBA00022517"/>
    </source>
</evidence>
<dbReference type="Gene3D" id="2.30.30.180">
    <property type="entry name" value="Ribosome maturation factor RimP, C-terminal domain"/>
    <property type="match status" value="1"/>
</dbReference>
<dbReference type="GO" id="GO:0006412">
    <property type="term" value="P:translation"/>
    <property type="evidence" value="ECO:0007669"/>
    <property type="project" value="TreeGrafter"/>
</dbReference>
<dbReference type="InterPro" id="IPR036847">
    <property type="entry name" value="RimP_C_sf"/>
</dbReference>
<dbReference type="Gene3D" id="3.30.300.70">
    <property type="entry name" value="RimP-like superfamily, N-terminal"/>
    <property type="match status" value="1"/>
</dbReference>
<evidence type="ECO:0000259" key="6">
    <source>
        <dbReference type="Pfam" id="PF17384"/>
    </source>
</evidence>
<comment type="function">
    <text evidence="3">Required for maturation of 30S ribosomal subunits.</text>
</comment>
<protein>
    <recommendedName>
        <fullName evidence="3">Ribosome maturation factor RimP</fullName>
    </recommendedName>
</protein>
<evidence type="ECO:0000256" key="3">
    <source>
        <dbReference type="HAMAP-Rule" id="MF_01077"/>
    </source>
</evidence>
<feature type="region of interest" description="Disordered" evidence="4">
    <location>
        <begin position="187"/>
        <end position="214"/>
    </location>
</feature>
<feature type="domain" description="Ribosome maturation factor RimP C-terminal" evidence="6">
    <location>
        <begin position="108"/>
        <end position="173"/>
    </location>
</feature>
<sequence length="214" mass="22996">MRAAFFVLAQLQNSSDIELPHLTGLDARIAERIAPTLADLGFELVRLSVLGRETPTIQIMADRANGSLISVEDCEQISHAVGAVLDVDDPIPGAWMLEVSSAGIDRPLTRGKDWERFAGHLARVELEIPRDGRKRFSGTAIGTRDGSAIMRLDDGSEVALPLTEIRKARLVLTDALIEASALLSGVGAAASDEESGEAKRRAPKLNPKKPGKKN</sequence>
<dbReference type="GO" id="GO:0005829">
    <property type="term" value="C:cytosol"/>
    <property type="evidence" value="ECO:0007669"/>
    <property type="project" value="TreeGrafter"/>
</dbReference>
<dbReference type="InterPro" id="IPR028989">
    <property type="entry name" value="RimP_N"/>
</dbReference>
<dbReference type="NCBIfam" id="NF000932">
    <property type="entry name" value="PRK00092.2-5"/>
    <property type="match status" value="1"/>
</dbReference>
<dbReference type="PANTHER" id="PTHR33867">
    <property type="entry name" value="RIBOSOME MATURATION FACTOR RIMP"/>
    <property type="match status" value="1"/>
</dbReference>
<dbReference type="InterPro" id="IPR035956">
    <property type="entry name" value="RimP_N_sf"/>
</dbReference>
<feature type="domain" description="Ribosome maturation factor RimP N-terminal" evidence="5">
    <location>
        <begin position="33"/>
        <end position="105"/>
    </location>
</feature>
<keyword evidence="1 3" id="KW-0963">Cytoplasm</keyword>
<keyword evidence="2 3" id="KW-0690">Ribosome biogenesis</keyword>
<comment type="caution">
    <text evidence="7">The sequence shown here is derived from an EMBL/GenBank/DDBJ whole genome shotgun (WGS) entry which is preliminary data.</text>
</comment>
<accession>A0A511AW82</accession>
<comment type="similarity">
    <text evidence="3">Belongs to the RimP family.</text>
</comment>
<comment type="subcellular location">
    <subcellularLocation>
        <location evidence="3">Cytoplasm</location>
    </subcellularLocation>
</comment>
<dbReference type="Pfam" id="PF02576">
    <property type="entry name" value="RimP_N"/>
    <property type="match status" value="1"/>
</dbReference>
<gene>
    <name evidence="3 7" type="primary">rimP</name>
    <name evidence="7" type="ORF">GWA01_02290</name>
</gene>
<dbReference type="AlphaFoldDB" id="A0A511AW82"/>
<dbReference type="EMBL" id="BJUZ01000001">
    <property type="protein sequence ID" value="GEK92459.1"/>
    <property type="molecule type" value="Genomic_DNA"/>
</dbReference>
<evidence type="ECO:0000259" key="5">
    <source>
        <dbReference type="Pfam" id="PF02576"/>
    </source>
</evidence>
<reference evidence="7 8" key="1">
    <citation type="submission" date="2019-07" db="EMBL/GenBank/DDBJ databases">
        <title>Whole genome shotgun sequence of Gluconobacter wancherniae NBRC 103581.</title>
        <authorList>
            <person name="Hosoyama A."/>
            <person name="Uohara A."/>
            <person name="Ohji S."/>
            <person name="Ichikawa N."/>
        </authorList>
    </citation>
    <scope>NUCLEOTIDE SEQUENCE [LARGE SCALE GENOMIC DNA]</scope>
    <source>
        <strain evidence="7 8">NBRC 103581</strain>
    </source>
</reference>
<name>A0A511AW82_9PROT</name>
<dbReference type="PANTHER" id="PTHR33867:SF1">
    <property type="entry name" value="RIBOSOME MATURATION FACTOR RIMP"/>
    <property type="match status" value="1"/>
</dbReference>
<evidence type="ECO:0000313" key="7">
    <source>
        <dbReference type="EMBL" id="GEK92459.1"/>
    </source>
</evidence>
<evidence type="ECO:0000313" key="8">
    <source>
        <dbReference type="Proteomes" id="UP000321230"/>
    </source>
</evidence>
<feature type="compositionally biased region" description="Basic residues" evidence="4">
    <location>
        <begin position="201"/>
        <end position="214"/>
    </location>
</feature>
<dbReference type="InterPro" id="IPR003728">
    <property type="entry name" value="Ribosome_maturation_RimP"/>
</dbReference>
<dbReference type="InterPro" id="IPR028998">
    <property type="entry name" value="RimP_C"/>
</dbReference>
<dbReference type="Pfam" id="PF17384">
    <property type="entry name" value="DUF150_C"/>
    <property type="match status" value="1"/>
</dbReference>
<proteinExistence type="inferred from homology"/>
<dbReference type="SUPFAM" id="SSF74942">
    <property type="entry name" value="YhbC-like, C-terminal domain"/>
    <property type="match status" value="1"/>
</dbReference>
<dbReference type="GO" id="GO:0000028">
    <property type="term" value="P:ribosomal small subunit assembly"/>
    <property type="evidence" value="ECO:0007669"/>
    <property type="project" value="TreeGrafter"/>
</dbReference>
<dbReference type="HAMAP" id="MF_01077">
    <property type="entry name" value="RimP"/>
    <property type="match status" value="1"/>
</dbReference>
<evidence type="ECO:0000256" key="1">
    <source>
        <dbReference type="ARBA" id="ARBA00022490"/>
    </source>
</evidence>
<dbReference type="CDD" id="cd01734">
    <property type="entry name" value="YlxS_C"/>
    <property type="match status" value="1"/>
</dbReference>